<feature type="domain" description="YjeF N-terminal" evidence="2">
    <location>
        <begin position="584"/>
        <end position="816"/>
    </location>
</feature>
<dbReference type="Proteomes" id="UP000246991">
    <property type="component" value="Unassembled WGS sequence"/>
</dbReference>
<dbReference type="GO" id="GO:0003729">
    <property type="term" value="F:mRNA binding"/>
    <property type="evidence" value="ECO:0007669"/>
    <property type="project" value="TreeGrafter"/>
</dbReference>
<dbReference type="PANTHER" id="PTHR13612:SF0">
    <property type="entry name" value="ENHANCER OF MRNA-DECAPPING PROTEIN 3"/>
    <property type="match status" value="1"/>
</dbReference>
<gene>
    <name evidence="3" type="ORF">C7212DRAFT_291234</name>
</gene>
<dbReference type="InterPro" id="IPR036652">
    <property type="entry name" value="YjeF_N_dom_sf"/>
</dbReference>
<dbReference type="PROSITE" id="PS51385">
    <property type="entry name" value="YJEF_N"/>
    <property type="match status" value="1"/>
</dbReference>
<protein>
    <submittedName>
        <fullName evidence="3">YjeF N-terminal domain-like protein</fullName>
    </submittedName>
</protein>
<dbReference type="GO" id="GO:0031087">
    <property type="term" value="P:deadenylation-independent decapping of nuclear-transcribed mRNA"/>
    <property type="evidence" value="ECO:0007669"/>
    <property type="project" value="TreeGrafter"/>
</dbReference>
<feature type="compositionally biased region" description="Polar residues" evidence="1">
    <location>
        <begin position="152"/>
        <end position="161"/>
    </location>
</feature>
<dbReference type="InterPro" id="IPR019050">
    <property type="entry name" value="FDF_dom"/>
</dbReference>
<comment type="caution">
    <text evidence="3">The sequence shown here is derived from an EMBL/GenBank/DDBJ whole genome shotgun (WGS) entry which is preliminary data.</text>
</comment>
<name>A0A317SYF3_9PEZI</name>
<dbReference type="SMART" id="SM01199">
    <property type="entry name" value="FDF"/>
    <property type="match status" value="1"/>
</dbReference>
<feature type="compositionally biased region" description="Polar residues" evidence="1">
    <location>
        <begin position="209"/>
        <end position="234"/>
    </location>
</feature>
<organism evidence="3 4">
    <name type="scientific">Tuber magnatum</name>
    <name type="common">white Piedmont truffle</name>
    <dbReference type="NCBI Taxonomy" id="42249"/>
    <lineage>
        <taxon>Eukaryota</taxon>
        <taxon>Fungi</taxon>
        <taxon>Dikarya</taxon>
        <taxon>Ascomycota</taxon>
        <taxon>Pezizomycotina</taxon>
        <taxon>Pezizomycetes</taxon>
        <taxon>Pezizales</taxon>
        <taxon>Tuberaceae</taxon>
        <taxon>Tuber</taxon>
    </lineage>
</organism>
<dbReference type="GO" id="GO:0033962">
    <property type="term" value="P:P-body assembly"/>
    <property type="evidence" value="ECO:0007669"/>
    <property type="project" value="TreeGrafter"/>
</dbReference>
<feature type="region of interest" description="Disordered" evidence="1">
    <location>
        <begin position="434"/>
        <end position="456"/>
    </location>
</feature>
<dbReference type="InterPro" id="IPR004443">
    <property type="entry name" value="YjeF_N_dom"/>
</dbReference>
<accession>A0A317SYF3</accession>
<keyword evidence="4" id="KW-1185">Reference proteome</keyword>
<proteinExistence type="predicted"/>
<dbReference type="SUPFAM" id="SSF64153">
    <property type="entry name" value="YjeF N-terminal domain-like"/>
    <property type="match status" value="1"/>
</dbReference>
<feature type="region of interest" description="Disordered" evidence="1">
    <location>
        <begin position="197"/>
        <end position="250"/>
    </location>
</feature>
<dbReference type="Gene3D" id="3.40.50.10260">
    <property type="entry name" value="YjeF N-terminal domain"/>
    <property type="match status" value="1"/>
</dbReference>
<feature type="region of interest" description="Disordered" evidence="1">
    <location>
        <begin position="64"/>
        <end position="126"/>
    </location>
</feature>
<feature type="compositionally biased region" description="Basic residues" evidence="1">
    <location>
        <begin position="368"/>
        <end position="377"/>
    </location>
</feature>
<dbReference type="Pfam" id="PF03853">
    <property type="entry name" value="YjeF_N"/>
    <property type="match status" value="1"/>
</dbReference>
<sequence length="844" mass="90948">MTSQFIGLQVLLSLNDPARTRVRGLVADVNGPELTLRDVLFVDTGYRTPSYTINGLDIEDIDIIPSDTNSSTPLVPPQPPHPPHFQAPPTLPTIQPPPPPPLPAQDQAYSQPLSRLSSNQSSRPATAVHLPQIPATPGQFIDPAIISISQKPETNTAPTNQVPVPNVKHKPKKPSYFTPPRMATAGSSFISAAAAIRPPNPPALKRDNSSQGVSVAPINTSTAPTSSGPHSLSASAAPDPSRPIGLGHPLPTLGPVSASVLQAPFGGLSIRGDAAPESSAFDETDDAASNVAMPPTPYTRPPFPRRRSRRGKAQTSNNEQRPPLGPITQEELTQKNTLSHGIFGGPIPQATNSRGAGLLQPGAMNPDKRRRQRRRERRNGGNSNAEEEGWATEDVNDYKAREFDIQGNLDLFDKEGLFNQMKAEDTTADEARLVSFNRLPQRGSNSKASGVPRKNYHHHENVLGTYANGQSLNDRDGWPKELITEESSEDSGDELGRGRGDGAAAESGRSSRRDMSRRSQSGRRRGTKQMGTSNPSMRSLENVHHHQPSSGGGPGQTSVGKLGKPTLRLAPSGKHCPIVSPLQMLDVERIAEVELCLTDDMMTENAGRAIAQVVIQAFGKRISASNHNPLPVVLVFAGNHKSGARAIAAGRHLKNHHVRVMVCVLGLEREDELLEHVRRQLNIFRNAGGRVARWEELANNLKTLDSPPELIVDGLLGMHLNFEDLRTDQQATAFELVQFANKSKASVLAVDIPSGVDGSTGEVAQLEGTGHLHMRAKWVVCMGAPKSGLLNALVSGVGAGWNLYVADIGISNTAWRKYGTRRRHGVEFAAEWVVELEYHGAPSA</sequence>
<dbReference type="STRING" id="42249.A0A317SYF3"/>
<feature type="compositionally biased region" description="Basic residues" evidence="1">
    <location>
        <begin position="303"/>
        <end position="312"/>
    </location>
</feature>
<feature type="compositionally biased region" description="Polar residues" evidence="1">
    <location>
        <begin position="330"/>
        <end position="339"/>
    </location>
</feature>
<evidence type="ECO:0000313" key="3">
    <source>
        <dbReference type="EMBL" id="PWW79465.1"/>
    </source>
</evidence>
<feature type="compositionally biased region" description="Polar residues" evidence="1">
    <location>
        <begin position="107"/>
        <end position="124"/>
    </location>
</feature>
<reference evidence="3 4" key="1">
    <citation type="submission" date="2018-03" db="EMBL/GenBank/DDBJ databases">
        <title>Genomes of Pezizomycetes fungi and the evolution of truffles.</title>
        <authorList>
            <person name="Murat C."/>
            <person name="Payen T."/>
            <person name="Noel B."/>
            <person name="Kuo A."/>
            <person name="Martin F.M."/>
        </authorList>
    </citation>
    <scope>NUCLEOTIDE SEQUENCE [LARGE SCALE GENOMIC DNA]</scope>
    <source>
        <strain evidence="3">091103-1</strain>
    </source>
</reference>
<evidence type="ECO:0000313" key="4">
    <source>
        <dbReference type="Proteomes" id="UP000246991"/>
    </source>
</evidence>
<feature type="compositionally biased region" description="Polar residues" evidence="1">
    <location>
        <begin position="529"/>
        <end position="539"/>
    </location>
</feature>
<feature type="region of interest" description="Disordered" evidence="1">
    <location>
        <begin position="274"/>
        <end position="390"/>
    </location>
</feature>
<dbReference type="PANTHER" id="PTHR13612">
    <property type="entry name" value="ENHANCER OF MRNA-DECAPPING PROTEIN 3"/>
    <property type="match status" value="1"/>
</dbReference>
<dbReference type="EMBL" id="PYWC01000008">
    <property type="protein sequence ID" value="PWW79465.1"/>
    <property type="molecule type" value="Genomic_DNA"/>
</dbReference>
<evidence type="ECO:0000256" key="1">
    <source>
        <dbReference type="SAM" id="MobiDB-lite"/>
    </source>
</evidence>
<dbReference type="OrthoDB" id="10030313at2759"/>
<feature type="region of interest" description="Disordered" evidence="1">
    <location>
        <begin position="152"/>
        <end position="177"/>
    </location>
</feature>
<dbReference type="AlphaFoldDB" id="A0A317SYF3"/>
<feature type="compositionally biased region" description="Pro residues" evidence="1">
    <location>
        <begin position="74"/>
        <end position="103"/>
    </location>
</feature>
<evidence type="ECO:0000259" key="2">
    <source>
        <dbReference type="PROSITE" id="PS51385"/>
    </source>
</evidence>
<dbReference type="GO" id="GO:0000932">
    <property type="term" value="C:P-body"/>
    <property type="evidence" value="ECO:0007669"/>
    <property type="project" value="TreeGrafter"/>
</dbReference>
<feature type="region of interest" description="Disordered" evidence="1">
    <location>
        <begin position="485"/>
        <end position="566"/>
    </location>
</feature>